<evidence type="ECO:0000313" key="7">
    <source>
        <dbReference type="EMBL" id="MBB0229910.1"/>
    </source>
</evidence>
<dbReference type="SUPFAM" id="SSF53850">
    <property type="entry name" value="Periplasmic binding protein-like II"/>
    <property type="match status" value="1"/>
</dbReference>
<dbReference type="GO" id="GO:0003700">
    <property type="term" value="F:DNA-binding transcription factor activity"/>
    <property type="evidence" value="ECO:0007669"/>
    <property type="project" value="InterPro"/>
</dbReference>
<feature type="domain" description="HTH lysR-type" evidence="6">
    <location>
        <begin position="1"/>
        <end position="62"/>
    </location>
</feature>
<evidence type="ECO:0000256" key="3">
    <source>
        <dbReference type="ARBA" id="ARBA00023125"/>
    </source>
</evidence>
<dbReference type="InterPro" id="IPR036388">
    <property type="entry name" value="WH-like_DNA-bd_sf"/>
</dbReference>
<dbReference type="AlphaFoldDB" id="A0A7W3XWB4"/>
<organism evidence="7 8">
    <name type="scientific">Streptomyces calidiresistens</name>
    <dbReference type="NCBI Taxonomy" id="1485586"/>
    <lineage>
        <taxon>Bacteria</taxon>
        <taxon>Bacillati</taxon>
        <taxon>Actinomycetota</taxon>
        <taxon>Actinomycetes</taxon>
        <taxon>Kitasatosporales</taxon>
        <taxon>Streptomycetaceae</taxon>
        <taxon>Streptomyces</taxon>
    </lineage>
</organism>
<accession>A0A7W3XWB4</accession>
<dbReference type="Proteomes" id="UP000530234">
    <property type="component" value="Unassembled WGS sequence"/>
</dbReference>
<dbReference type="InterPro" id="IPR036390">
    <property type="entry name" value="WH_DNA-bd_sf"/>
</dbReference>
<dbReference type="PANTHER" id="PTHR30346">
    <property type="entry name" value="TRANSCRIPTIONAL DUAL REGULATOR HCAR-RELATED"/>
    <property type="match status" value="1"/>
</dbReference>
<sequence length="323" mass="34466">MDVMDLVEACRAFVHVSERNSFTVGAAAAGVSQSVASRRVAALERHLGRSLLERGSRHTTPTPFGRHLLPAARRLVLAAEALEDEAERAHRAPIGLALPDTCSRPEVARLIAAAAERGITLDPRSAPPAERAELLASRTVRAALLAVPPTEATWTVPLGLAGRTPPAARRLYVETLRPARGDTGSARRLCLEPEDDVPHVRDRLRRVCESVGLRPSQLIVERSPEVAAARALGGEDLLLCPPARARELGLHWRPIGELDPVRGYALVTGSPDDADRLAELPGEAIARCPGADAAPPGPASDVPVADPSPRTFRTFRASRGSAR</sequence>
<protein>
    <submittedName>
        <fullName evidence="7">LysR family transcriptional regulator</fullName>
    </submittedName>
</protein>
<keyword evidence="3" id="KW-0238">DNA-binding</keyword>
<dbReference type="PROSITE" id="PS50931">
    <property type="entry name" value="HTH_LYSR"/>
    <property type="match status" value="1"/>
</dbReference>
<feature type="region of interest" description="Disordered" evidence="5">
    <location>
        <begin position="287"/>
        <end position="323"/>
    </location>
</feature>
<dbReference type="PANTHER" id="PTHR30346:SF0">
    <property type="entry name" value="HCA OPERON TRANSCRIPTIONAL ACTIVATOR HCAR"/>
    <property type="match status" value="1"/>
</dbReference>
<keyword evidence="4" id="KW-0804">Transcription</keyword>
<dbReference type="EMBL" id="VKHS01000188">
    <property type="protein sequence ID" value="MBB0229910.1"/>
    <property type="molecule type" value="Genomic_DNA"/>
</dbReference>
<comment type="caution">
    <text evidence="7">The sequence shown here is derived from an EMBL/GenBank/DDBJ whole genome shotgun (WGS) entry which is preliminary data.</text>
</comment>
<dbReference type="GO" id="GO:0003677">
    <property type="term" value="F:DNA binding"/>
    <property type="evidence" value="ECO:0007669"/>
    <property type="project" value="UniProtKB-KW"/>
</dbReference>
<proteinExistence type="inferred from homology"/>
<dbReference type="Gene3D" id="1.10.10.10">
    <property type="entry name" value="Winged helix-like DNA-binding domain superfamily/Winged helix DNA-binding domain"/>
    <property type="match status" value="1"/>
</dbReference>
<dbReference type="GO" id="GO:0032993">
    <property type="term" value="C:protein-DNA complex"/>
    <property type="evidence" value="ECO:0007669"/>
    <property type="project" value="TreeGrafter"/>
</dbReference>
<reference evidence="8" key="1">
    <citation type="submission" date="2019-10" db="EMBL/GenBank/DDBJ databases">
        <title>Streptomyces sp. nov., a novel actinobacterium isolated from alkaline environment.</title>
        <authorList>
            <person name="Golinska P."/>
        </authorList>
    </citation>
    <scope>NUCLEOTIDE SEQUENCE [LARGE SCALE GENOMIC DNA]</scope>
    <source>
        <strain evidence="8">DSM 42108</strain>
    </source>
</reference>
<name>A0A7W3XWB4_9ACTN</name>
<evidence type="ECO:0000256" key="5">
    <source>
        <dbReference type="SAM" id="MobiDB-lite"/>
    </source>
</evidence>
<keyword evidence="8" id="KW-1185">Reference proteome</keyword>
<comment type="similarity">
    <text evidence="1">Belongs to the LysR transcriptional regulatory family.</text>
</comment>
<evidence type="ECO:0000259" key="6">
    <source>
        <dbReference type="PROSITE" id="PS50931"/>
    </source>
</evidence>
<dbReference type="Pfam" id="PF00126">
    <property type="entry name" value="HTH_1"/>
    <property type="match status" value="1"/>
</dbReference>
<evidence type="ECO:0000313" key="8">
    <source>
        <dbReference type="Proteomes" id="UP000530234"/>
    </source>
</evidence>
<feature type="compositionally biased region" description="Low complexity" evidence="5">
    <location>
        <begin position="289"/>
        <end position="307"/>
    </location>
</feature>
<evidence type="ECO:0000256" key="1">
    <source>
        <dbReference type="ARBA" id="ARBA00009437"/>
    </source>
</evidence>
<evidence type="ECO:0000256" key="2">
    <source>
        <dbReference type="ARBA" id="ARBA00023015"/>
    </source>
</evidence>
<evidence type="ECO:0000256" key="4">
    <source>
        <dbReference type="ARBA" id="ARBA00023163"/>
    </source>
</evidence>
<dbReference type="SUPFAM" id="SSF46785">
    <property type="entry name" value="Winged helix' DNA-binding domain"/>
    <property type="match status" value="1"/>
</dbReference>
<dbReference type="InterPro" id="IPR000847">
    <property type="entry name" value="LysR_HTH_N"/>
</dbReference>
<gene>
    <name evidence="7" type="ORF">FOE67_10375</name>
</gene>
<keyword evidence="2" id="KW-0805">Transcription regulation</keyword>